<reference evidence="3" key="1">
    <citation type="submission" date="2023-07" db="EMBL/GenBank/DDBJ databases">
        <title>30 novel species of actinomycetes from the DSMZ collection.</title>
        <authorList>
            <person name="Nouioui I."/>
        </authorList>
    </citation>
    <scope>NUCLEOTIDE SEQUENCE [LARGE SCALE GENOMIC DNA]</scope>
    <source>
        <strain evidence="3">DSM 41770</strain>
    </source>
</reference>
<feature type="domain" description="HTH cro/C1-type" evidence="1">
    <location>
        <begin position="30"/>
        <end position="84"/>
    </location>
</feature>
<evidence type="ECO:0000313" key="2">
    <source>
        <dbReference type="EMBL" id="MDT0428487.1"/>
    </source>
</evidence>
<dbReference type="SMART" id="SM00530">
    <property type="entry name" value="HTH_XRE"/>
    <property type="match status" value="1"/>
</dbReference>
<proteinExistence type="predicted"/>
<dbReference type="CDD" id="cd00093">
    <property type="entry name" value="HTH_XRE"/>
    <property type="match status" value="1"/>
</dbReference>
<gene>
    <name evidence="2" type="ORF">RM649_12620</name>
</gene>
<dbReference type="InterPro" id="IPR043917">
    <property type="entry name" value="DUF5753"/>
</dbReference>
<dbReference type="Pfam" id="PF19054">
    <property type="entry name" value="DUF5753"/>
    <property type="match status" value="1"/>
</dbReference>
<dbReference type="EMBL" id="JAVREX010000004">
    <property type="protein sequence ID" value="MDT0428487.1"/>
    <property type="molecule type" value="Genomic_DNA"/>
</dbReference>
<evidence type="ECO:0000259" key="1">
    <source>
        <dbReference type="PROSITE" id="PS50943"/>
    </source>
</evidence>
<dbReference type="InterPro" id="IPR010982">
    <property type="entry name" value="Lambda_DNA-bd_dom_sf"/>
</dbReference>
<dbReference type="SUPFAM" id="SSF47413">
    <property type="entry name" value="lambda repressor-like DNA-binding domains"/>
    <property type="match status" value="1"/>
</dbReference>
<organism evidence="2 3">
    <name type="scientific">Streptomyces salyersiae</name>
    <dbReference type="NCBI Taxonomy" id="3075530"/>
    <lineage>
        <taxon>Bacteria</taxon>
        <taxon>Bacillati</taxon>
        <taxon>Actinomycetota</taxon>
        <taxon>Actinomycetes</taxon>
        <taxon>Kitasatosporales</taxon>
        <taxon>Streptomycetaceae</taxon>
        <taxon>Streptomyces</taxon>
    </lineage>
</organism>
<dbReference type="InterPro" id="IPR001387">
    <property type="entry name" value="Cro/C1-type_HTH"/>
</dbReference>
<name>A0ABU2RHZ3_9ACTN</name>
<dbReference type="Gene3D" id="1.10.260.40">
    <property type="entry name" value="lambda repressor-like DNA-binding domains"/>
    <property type="match status" value="1"/>
</dbReference>
<accession>A0ABU2RHZ3</accession>
<dbReference type="RefSeq" id="WP_307817242.1">
    <property type="nucleotide sequence ID" value="NZ_JAVREX010000004.1"/>
</dbReference>
<protein>
    <submittedName>
        <fullName evidence="2">Helix-turn-helix transcriptional regulator</fullName>
    </submittedName>
</protein>
<dbReference type="Pfam" id="PF13560">
    <property type="entry name" value="HTH_31"/>
    <property type="match status" value="1"/>
</dbReference>
<sequence>MSAQAQARRQVRQLHNAVPKAQHMVVGRELRRLRKAQGLSQKDAAGLLGVSKYTICRNETGETPCRPDAVLKALQVYRATPEERAHLLEVLDNANRHRWWQESEWRGLAKQKLLTLVTLEEGAQLIRVYDRDRVPGMLQTADYARAVVRLGMPGAPAEEIDKRVQFRLERQARFRESQSARYLCLLDEVTLIRGFGSKEIMRGQLAHLVELSHDPRFSLHVVELSRLDTPTGIGQTMLFDFEEQLLPTVLYEERHESGLVCQEADEVDHRSKGFDRLLNVSLSKKRSQQRIRDRLART</sequence>
<dbReference type="Proteomes" id="UP001183777">
    <property type="component" value="Unassembled WGS sequence"/>
</dbReference>
<dbReference type="PROSITE" id="PS50943">
    <property type="entry name" value="HTH_CROC1"/>
    <property type="match status" value="1"/>
</dbReference>
<comment type="caution">
    <text evidence="2">The sequence shown here is derived from an EMBL/GenBank/DDBJ whole genome shotgun (WGS) entry which is preliminary data.</text>
</comment>
<keyword evidence="3" id="KW-1185">Reference proteome</keyword>
<evidence type="ECO:0000313" key="3">
    <source>
        <dbReference type="Proteomes" id="UP001183777"/>
    </source>
</evidence>